<reference evidence="2" key="1">
    <citation type="journal article" date="2011" name="Plant Physiol.">
        <title>Comprehensive sequence analysis of 24,783 barley full-length cDNAs derived from 12 clone libraries.</title>
        <authorList>
            <person name="Matsumoto T."/>
            <person name="Tanaka T."/>
            <person name="Sakai H."/>
            <person name="Amano N."/>
            <person name="Kanamori H."/>
            <person name="Kurita K."/>
            <person name="Kikuta A."/>
            <person name="Kamiya K."/>
            <person name="Yamamoto M."/>
            <person name="Ikawa H."/>
            <person name="Fujii N."/>
            <person name="Hori K."/>
            <person name="Itoh T."/>
            <person name="Sato K."/>
        </authorList>
    </citation>
    <scope>NUCLEOTIDE SEQUENCE</scope>
    <source>
        <tissue evidence="2">Shoot and root</tissue>
    </source>
</reference>
<name>F2E2W0_HORVV</name>
<feature type="region of interest" description="Disordered" evidence="1">
    <location>
        <begin position="1"/>
        <end position="24"/>
    </location>
</feature>
<evidence type="ECO:0000313" key="2">
    <source>
        <dbReference type="EMBL" id="BAK01682.1"/>
    </source>
</evidence>
<evidence type="ECO:0000256" key="1">
    <source>
        <dbReference type="SAM" id="MobiDB-lite"/>
    </source>
</evidence>
<feature type="compositionally biased region" description="Polar residues" evidence="1">
    <location>
        <begin position="1"/>
        <end position="13"/>
    </location>
</feature>
<proteinExistence type="evidence at transcript level"/>
<sequence>MHSLNLASPAQKKNNNRKMWGSIIRSGNPTYEESIVLSAMSS</sequence>
<dbReference type="EMBL" id="AK370482">
    <property type="protein sequence ID" value="BAK01682.1"/>
    <property type="molecule type" value="mRNA"/>
</dbReference>
<organism evidence="2">
    <name type="scientific">Hordeum vulgare subsp. vulgare</name>
    <name type="common">Domesticated barley</name>
    <dbReference type="NCBI Taxonomy" id="112509"/>
    <lineage>
        <taxon>Eukaryota</taxon>
        <taxon>Viridiplantae</taxon>
        <taxon>Streptophyta</taxon>
        <taxon>Embryophyta</taxon>
        <taxon>Tracheophyta</taxon>
        <taxon>Spermatophyta</taxon>
        <taxon>Magnoliopsida</taxon>
        <taxon>Liliopsida</taxon>
        <taxon>Poales</taxon>
        <taxon>Poaceae</taxon>
        <taxon>BOP clade</taxon>
        <taxon>Pooideae</taxon>
        <taxon>Triticodae</taxon>
        <taxon>Triticeae</taxon>
        <taxon>Hordeinae</taxon>
        <taxon>Hordeum</taxon>
    </lineage>
</organism>
<protein>
    <submittedName>
        <fullName evidence="2">Predicted protein</fullName>
    </submittedName>
</protein>
<dbReference type="AlphaFoldDB" id="F2E2W0"/>
<accession>F2E2W0</accession>